<dbReference type="AlphaFoldDB" id="A0A0E9PSU3"/>
<accession>A0A0E9PSU3</accession>
<reference evidence="1" key="2">
    <citation type="journal article" date="2015" name="Fish Shellfish Immunol.">
        <title>Early steps in the European eel (Anguilla anguilla)-Vibrio vulnificus interaction in the gills: Role of the RtxA13 toxin.</title>
        <authorList>
            <person name="Callol A."/>
            <person name="Pajuelo D."/>
            <person name="Ebbesson L."/>
            <person name="Teles M."/>
            <person name="MacKenzie S."/>
            <person name="Amaro C."/>
        </authorList>
    </citation>
    <scope>NUCLEOTIDE SEQUENCE</scope>
</reference>
<reference evidence="1" key="1">
    <citation type="submission" date="2014-11" db="EMBL/GenBank/DDBJ databases">
        <authorList>
            <person name="Amaro Gonzalez C."/>
        </authorList>
    </citation>
    <scope>NUCLEOTIDE SEQUENCE</scope>
</reference>
<dbReference type="EMBL" id="GBXM01101659">
    <property type="protein sequence ID" value="JAH06918.1"/>
    <property type="molecule type" value="Transcribed_RNA"/>
</dbReference>
<organism evidence="1">
    <name type="scientific">Anguilla anguilla</name>
    <name type="common">European freshwater eel</name>
    <name type="synonym">Muraena anguilla</name>
    <dbReference type="NCBI Taxonomy" id="7936"/>
    <lineage>
        <taxon>Eukaryota</taxon>
        <taxon>Metazoa</taxon>
        <taxon>Chordata</taxon>
        <taxon>Craniata</taxon>
        <taxon>Vertebrata</taxon>
        <taxon>Euteleostomi</taxon>
        <taxon>Actinopterygii</taxon>
        <taxon>Neopterygii</taxon>
        <taxon>Teleostei</taxon>
        <taxon>Anguilliformes</taxon>
        <taxon>Anguillidae</taxon>
        <taxon>Anguilla</taxon>
    </lineage>
</organism>
<sequence>MILPDIGLQQFRNQTGEMGVGQGARV</sequence>
<proteinExistence type="predicted"/>
<protein>
    <submittedName>
        <fullName evidence="1">Uncharacterized protein</fullName>
    </submittedName>
</protein>
<name>A0A0E9PSU3_ANGAN</name>
<evidence type="ECO:0000313" key="1">
    <source>
        <dbReference type="EMBL" id="JAH06918.1"/>
    </source>
</evidence>